<feature type="compositionally biased region" description="Basic and acidic residues" evidence="2">
    <location>
        <begin position="290"/>
        <end position="301"/>
    </location>
</feature>
<feature type="region of interest" description="Disordered" evidence="2">
    <location>
        <begin position="290"/>
        <end position="310"/>
    </location>
</feature>
<gene>
    <name evidence="3" type="ORF">HPULCUR_008108</name>
</gene>
<keyword evidence="4" id="KW-1185">Reference proteome</keyword>
<evidence type="ECO:0000256" key="1">
    <source>
        <dbReference type="SAM" id="Coils"/>
    </source>
</evidence>
<sequence length="903" mass="102724">MGEKVTNKKYVSAGIALAFADLKKDHPSIVFSLKDSNIKGYSDSLSAQPGPSSSSVKSVQDGSNTKDEYRTFSISINKALRKYLPKEIEEIVKTTLESSIKNASDYYSQFLLVVNSMVIIMKSTAFVVDSDGFHVESSEGYNILGLLPDEFVQRNSIQPLFSSIPLPKNIPNGLREELGVLFTDQHLSLIASHCFGSGARPSNLQKHLVESFFFEELEKNGIKKDTYKNLLKQEEKVAVTTKIMTNLKNMWASNNIFTKLLDRLVSVLLKLHLAGSRANDYMSYIAEKKKEREDKKEKGTERNVPVVSSNRRRELVREEYKKKKKLEQKLQKMADKEKQEKCKLHSSAEKEVKAIDDESSRSRLKSLKSVAKHLLLSLEKPPTIERLKKEIPDGTEKEVNTLDMLIRILKPYIPVKKDRFAIGCQLPFCLLANDVLCTVGYARFDRLLFPKPKPTQLQALDVSAPSLYQMLTSGPNPLSIADFNSNKIDSVEYARSNKDAVFCSIFDMAQINQACKSYKLTFAQNIKVLPGMKACKVLGSKTVYRANEVQAEKPDTYFSRILNHPVIIEECKNDSSELTKEITALQDKVKKLNDTLRDLYKSDKVVKLTSEIKQIKTDMIRAKNDSELKAKLKIAKDQKYKAYLEIQKCKSAKASPNQDLYYKRMALRYKAQISKKRKDVSDVPKEEEAEDQPSILLTSATRGVFKAEQCSLLNPEKGFIFSGTDNGIIKMSTTTVFDLNRYKFYLNLYNRYQVLQEAEVNVENGCEYLNLPKKTLVINSADIDAGCSHRKVRKKLERAKRITEEGKEVAKIEKKLSESPVTTKNNTLSQYKNLFDLYNLHSEQLQLFYSSKKRSNILRSKEIQEKRFLDSLVDSERRSIVSGKGRIQRTHKTCLLCIFGSST</sequence>
<organism evidence="3 4">
    <name type="scientific">Helicostylum pulchrum</name>
    <dbReference type="NCBI Taxonomy" id="562976"/>
    <lineage>
        <taxon>Eukaryota</taxon>
        <taxon>Fungi</taxon>
        <taxon>Fungi incertae sedis</taxon>
        <taxon>Mucoromycota</taxon>
        <taxon>Mucoromycotina</taxon>
        <taxon>Mucoromycetes</taxon>
        <taxon>Mucorales</taxon>
        <taxon>Mucorineae</taxon>
        <taxon>Mucoraceae</taxon>
        <taxon>Helicostylum</taxon>
    </lineage>
</organism>
<protein>
    <submittedName>
        <fullName evidence="3">Uncharacterized protein</fullName>
    </submittedName>
</protein>
<feature type="coiled-coil region" evidence="1">
    <location>
        <begin position="568"/>
        <end position="625"/>
    </location>
</feature>
<dbReference type="EMBL" id="BAABUJ010000024">
    <property type="protein sequence ID" value="GAA5802635.1"/>
    <property type="molecule type" value="Genomic_DNA"/>
</dbReference>
<accession>A0ABP9Y6M9</accession>
<name>A0ABP9Y6M9_9FUNG</name>
<feature type="coiled-coil region" evidence="1">
    <location>
        <begin position="316"/>
        <end position="343"/>
    </location>
</feature>
<keyword evidence="1" id="KW-0175">Coiled coil</keyword>
<comment type="caution">
    <text evidence="3">The sequence shown here is derived from an EMBL/GenBank/DDBJ whole genome shotgun (WGS) entry which is preliminary data.</text>
</comment>
<evidence type="ECO:0000313" key="3">
    <source>
        <dbReference type="EMBL" id="GAA5802635.1"/>
    </source>
</evidence>
<proteinExistence type="predicted"/>
<evidence type="ECO:0000313" key="4">
    <source>
        <dbReference type="Proteomes" id="UP001476247"/>
    </source>
</evidence>
<reference evidence="3 4" key="1">
    <citation type="submission" date="2024-04" db="EMBL/GenBank/DDBJ databases">
        <title>genome sequences of Mucor flavus KT1a and Helicostylum pulchrum KT1b strains isolation_sourced from the surface of a dry-aged beef.</title>
        <authorList>
            <person name="Toyotome T."/>
            <person name="Hosono M."/>
            <person name="Torimaru M."/>
            <person name="Fukuda K."/>
            <person name="Mikami N."/>
        </authorList>
    </citation>
    <scope>NUCLEOTIDE SEQUENCE [LARGE SCALE GENOMIC DNA]</scope>
    <source>
        <strain evidence="3 4">KT1b</strain>
    </source>
</reference>
<evidence type="ECO:0000256" key="2">
    <source>
        <dbReference type="SAM" id="MobiDB-lite"/>
    </source>
</evidence>
<feature type="region of interest" description="Disordered" evidence="2">
    <location>
        <begin position="43"/>
        <end position="63"/>
    </location>
</feature>
<dbReference type="Proteomes" id="UP001476247">
    <property type="component" value="Unassembled WGS sequence"/>
</dbReference>